<evidence type="ECO:0000313" key="1">
    <source>
        <dbReference type="EMBL" id="KAK6352038.1"/>
    </source>
</evidence>
<dbReference type="EMBL" id="JAVHNR010000002">
    <property type="protein sequence ID" value="KAK6352038.1"/>
    <property type="molecule type" value="Genomic_DNA"/>
</dbReference>
<dbReference type="SUPFAM" id="SSF48576">
    <property type="entry name" value="Terpenoid synthases"/>
    <property type="match status" value="1"/>
</dbReference>
<reference evidence="1 2" key="1">
    <citation type="submission" date="2019-10" db="EMBL/GenBank/DDBJ databases">
        <authorList>
            <person name="Palmer J.M."/>
        </authorList>
    </citation>
    <scope>NUCLEOTIDE SEQUENCE [LARGE SCALE GENOMIC DNA]</scope>
    <source>
        <strain evidence="1 2">TWF718</strain>
    </source>
</reference>
<accession>A0AAN8MT87</accession>
<protein>
    <submittedName>
        <fullName evidence="1">Uncharacterized protein</fullName>
    </submittedName>
</protein>
<proteinExistence type="predicted"/>
<dbReference type="Pfam" id="PF19086">
    <property type="entry name" value="Terpene_syn_C_2"/>
    <property type="match status" value="1"/>
</dbReference>
<name>A0AAN8MT87_9PEZI</name>
<keyword evidence="2" id="KW-1185">Reference proteome</keyword>
<dbReference type="Proteomes" id="UP001313282">
    <property type="component" value="Unassembled WGS sequence"/>
</dbReference>
<evidence type="ECO:0000313" key="2">
    <source>
        <dbReference type="Proteomes" id="UP001313282"/>
    </source>
</evidence>
<comment type="caution">
    <text evidence="1">The sequence shown here is derived from an EMBL/GenBank/DDBJ whole genome shotgun (WGS) entry which is preliminary data.</text>
</comment>
<dbReference type="Gene3D" id="1.10.600.10">
    <property type="entry name" value="Farnesyl Diphosphate Synthase"/>
    <property type="match status" value="1"/>
</dbReference>
<gene>
    <name evidence="1" type="ORF">TWF718_005187</name>
</gene>
<dbReference type="AlphaFoldDB" id="A0AAN8MT87"/>
<organism evidence="1 2">
    <name type="scientific">Orbilia javanica</name>
    <dbReference type="NCBI Taxonomy" id="47235"/>
    <lineage>
        <taxon>Eukaryota</taxon>
        <taxon>Fungi</taxon>
        <taxon>Dikarya</taxon>
        <taxon>Ascomycota</taxon>
        <taxon>Pezizomycotina</taxon>
        <taxon>Orbiliomycetes</taxon>
        <taxon>Orbiliales</taxon>
        <taxon>Orbiliaceae</taxon>
        <taxon>Orbilia</taxon>
    </lineage>
</organism>
<sequence length="99" mass="11519">MTIEEYLKNRRDTIGVIISCDLTEWVSEIQLPEYVIKHPLILEFKDVIADITALWDAMIKEVETLNWEEEVMISGELIMAGFPSVKLQFRERALRAGHE</sequence>
<dbReference type="InterPro" id="IPR008949">
    <property type="entry name" value="Isoprenoid_synthase_dom_sf"/>
</dbReference>